<name>A0A6M2DZA6_XENCH</name>
<accession>A0A6M2DZA6</accession>
<dbReference type="EMBL" id="GIIL01007979">
    <property type="protein sequence ID" value="NOV51705.1"/>
    <property type="molecule type" value="Transcribed_RNA"/>
</dbReference>
<feature type="compositionally biased region" description="Low complexity" evidence="1">
    <location>
        <begin position="180"/>
        <end position="200"/>
    </location>
</feature>
<dbReference type="AlphaFoldDB" id="A0A6M2DZA6"/>
<feature type="compositionally biased region" description="Low complexity" evidence="1">
    <location>
        <begin position="118"/>
        <end position="149"/>
    </location>
</feature>
<reference evidence="2" key="1">
    <citation type="submission" date="2020-03" db="EMBL/GenBank/DDBJ databases">
        <title>Transcriptomic Profiling of the Digestive Tract of the Rat Flea, Xenopsylla cheopis, Following Blood Feeding and Infection with Yersinia pestis.</title>
        <authorList>
            <person name="Bland D.M."/>
            <person name="Martens C.A."/>
            <person name="Virtaneva K."/>
            <person name="Kanakabandi K."/>
            <person name="Long D."/>
            <person name="Rosenke R."/>
            <person name="Saturday G.A."/>
            <person name="Hoyt F.H."/>
            <person name="Bruno D.P."/>
            <person name="Ribeiro J.M.C."/>
            <person name="Hinnebusch J."/>
        </authorList>
    </citation>
    <scope>NUCLEOTIDE SEQUENCE</scope>
</reference>
<evidence type="ECO:0000313" key="2">
    <source>
        <dbReference type="EMBL" id="NOV51705.1"/>
    </source>
</evidence>
<evidence type="ECO:0000256" key="1">
    <source>
        <dbReference type="SAM" id="MobiDB-lite"/>
    </source>
</evidence>
<organism evidence="2">
    <name type="scientific">Xenopsylla cheopis</name>
    <name type="common">Oriental rat flea</name>
    <name type="synonym">Pulex cheopis</name>
    <dbReference type="NCBI Taxonomy" id="163159"/>
    <lineage>
        <taxon>Eukaryota</taxon>
        <taxon>Metazoa</taxon>
        <taxon>Ecdysozoa</taxon>
        <taxon>Arthropoda</taxon>
        <taxon>Hexapoda</taxon>
        <taxon>Insecta</taxon>
        <taxon>Pterygota</taxon>
        <taxon>Neoptera</taxon>
        <taxon>Endopterygota</taxon>
        <taxon>Siphonaptera</taxon>
        <taxon>Pulicidae</taxon>
        <taxon>Xenopsyllinae</taxon>
        <taxon>Xenopsylla</taxon>
    </lineage>
</organism>
<feature type="region of interest" description="Disordered" evidence="1">
    <location>
        <begin position="88"/>
        <end position="201"/>
    </location>
</feature>
<sequence length="241" mass="26698">MAAKLVSSMAFLSPSPITAETFDENKIIEEEPTKQYQQGFHTAILMAKKHWPDAPMVIPASDIEIKTNKTACESTDKINVSEQILIQQQSAPSLPPPESVANTQPAPLMSPPCSQHGNQVQVATQTQVQANAVENKSSSKVKSSTNESNAKNKKNRYAQPRVTQEPQFPADNAAAQFGSQPAPQQQPPLQQQQQQQQHHQNTILSGKYRQYLRAHRLHPYLERAAAFQPPPALQQVSCYNV</sequence>
<protein>
    <submittedName>
        <fullName evidence="2">Putative product</fullName>
    </submittedName>
</protein>
<proteinExistence type="predicted"/>